<dbReference type="Proteomes" id="UP001642360">
    <property type="component" value="Unassembled WGS sequence"/>
</dbReference>
<dbReference type="EMBL" id="CAUOFW020009502">
    <property type="protein sequence ID" value="CAK9186159.1"/>
    <property type="molecule type" value="Genomic_DNA"/>
</dbReference>
<keyword evidence="4" id="KW-1185">Reference proteome</keyword>
<evidence type="ECO:0000313" key="4">
    <source>
        <dbReference type="Proteomes" id="UP001642360"/>
    </source>
</evidence>
<dbReference type="NCBIfam" id="TIGR02097">
    <property type="entry name" value="yccV"/>
    <property type="match status" value="1"/>
</dbReference>
<dbReference type="Pfam" id="PF08755">
    <property type="entry name" value="YccV-like"/>
    <property type="match status" value="1"/>
</dbReference>
<comment type="caution">
    <text evidence="3">The sequence shown here is derived from an EMBL/GenBank/DDBJ whole genome shotgun (WGS) entry which is preliminary data.</text>
</comment>
<feature type="domain" description="Hemimethylated DNA-binding" evidence="2">
    <location>
        <begin position="206"/>
        <end position="311"/>
    </location>
</feature>
<feature type="coiled-coil region" evidence="1">
    <location>
        <begin position="115"/>
        <end position="142"/>
    </location>
</feature>
<accession>A0ABC8UYS6</accession>
<dbReference type="Gene3D" id="2.30.30.390">
    <property type="entry name" value="Hemimethylated DNA-binding domain"/>
    <property type="match status" value="1"/>
</dbReference>
<dbReference type="PANTHER" id="PTHR48439">
    <property type="entry name" value="HEMIMETHYLATED DNA-BINDING DOMAIN-CONTAINING PROTEIN"/>
    <property type="match status" value="1"/>
</dbReference>
<dbReference type="FunFam" id="2.30.30.390:FF:000002">
    <property type="entry name" value="Clp protease adapter protein ClpF, chloroplastic"/>
    <property type="match status" value="1"/>
</dbReference>
<evidence type="ECO:0000256" key="1">
    <source>
        <dbReference type="SAM" id="Coils"/>
    </source>
</evidence>
<evidence type="ECO:0000259" key="2">
    <source>
        <dbReference type="SMART" id="SM00992"/>
    </source>
</evidence>
<dbReference type="AlphaFoldDB" id="A0ABC8UYS6"/>
<reference evidence="3 4" key="1">
    <citation type="submission" date="2024-02" db="EMBL/GenBank/DDBJ databases">
        <authorList>
            <person name="Vignale AGUSTIN F."/>
            <person name="Sosa J E."/>
            <person name="Modenutti C."/>
        </authorList>
    </citation>
    <scope>NUCLEOTIDE SEQUENCE [LARGE SCALE GENOMIC DNA]</scope>
</reference>
<name>A0ABC8UYS6_9AQUA</name>
<keyword evidence="1" id="KW-0175">Coiled coil</keyword>
<proteinExistence type="predicted"/>
<dbReference type="Pfam" id="PF02151">
    <property type="entry name" value="UVR"/>
    <property type="match status" value="1"/>
</dbReference>
<protein>
    <recommendedName>
        <fullName evidence="2">Hemimethylated DNA-binding domain-containing protein</fullName>
    </recommendedName>
</protein>
<sequence length="337" mass="38800">MVQNLSASTLTTSRNNSIYGSLYIWRRHFKPMKKTQMNFGVERQFFRNYYLQSFSFVGQCDKSKQRSWRVEAGWLFKGGDQGLNASSERSESANEDILMFFFQLDLANRVQYALNLEQYDNAQQLRNKLTEVEAEVIKQQEAKRGSYSKSEVQDMAISILRLRADLQNAIENENYGLAAGLRDEISKLEAESLAASVKAQAYENAQYAFRLGQKVRHKIFGYRAVICGMDPVCCESSSWIKTAQVEKLTRGPDQPFYQVLVDVYMDPNLLVAYVPEENLLPPDQPDLARFDHPYASFLFYGLDAAGDYIPIKQLREKYNRSRHEVPHDPRDEKNGDS</sequence>
<gene>
    <name evidence="3" type="ORF">ILEXP_LOCUS56641</name>
</gene>
<evidence type="ECO:0000313" key="3">
    <source>
        <dbReference type="EMBL" id="CAK9186159.1"/>
    </source>
</evidence>
<organism evidence="3 4">
    <name type="scientific">Ilex paraguariensis</name>
    <name type="common">yerba mate</name>
    <dbReference type="NCBI Taxonomy" id="185542"/>
    <lineage>
        <taxon>Eukaryota</taxon>
        <taxon>Viridiplantae</taxon>
        <taxon>Streptophyta</taxon>
        <taxon>Embryophyta</taxon>
        <taxon>Tracheophyta</taxon>
        <taxon>Spermatophyta</taxon>
        <taxon>Magnoliopsida</taxon>
        <taxon>eudicotyledons</taxon>
        <taxon>Gunneridae</taxon>
        <taxon>Pentapetalae</taxon>
        <taxon>asterids</taxon>
        <taxon>campanulids</taxon>
        <taxon>Aquifoliales</taxon>
        <taxon>Aquifoliaceae</taxon>
        <taxon>Ilex</taxon>
    </lineage>
</organism>
<dbReference type="SMART" id="SM00992">
    <property type="entry name" value="YccV-like"/>
    <property type="match status" value="1"/>
</dbReference>
<dbReference type="InterPro" id="IPR036623">
    <property type="entry name" value="Hemimethylated_DNA-bd_sf"/>
</dbReference>
<dbReference type="InterPro" id="IPR001943">
    <property type="entry name" value="UVR_dom"/>
</dbReference>
<dbReference type="PANTHER" id="PTHR48439:SF1">
    <property type="entry name" value="HEMIMETHYLATED DNA-BINDING DOMAIN-CONTAINING PROTEIN"/>
    <property type="match status" value="1"/>
</dbReference>
<dbReference type="InterPro" id="IPR053189">
    <property type="entry name" value="Clp_protease_adapter_ClpF"/>
</dbReference>
<dbReference type="InterPro" id="IPR011722">
    <property type="entry name" value="Hemimethylated_DNA-bd_dom"/>
</dbReference>
<dbReference type="SUPFAM" id="SSF141255">
    <property type="entry name" value="YccV-like"/>
    <property type="match status" value="1"/>
</dbReference>